<organism evidence="1">
    <name type="scientific">viral metagenome</name>
    <dbReference type="NCBI Taxonomy" id="1070528"/>
    <lineage>
        <taxon>unclassified sequences</taxon>
        <taxon>metagenomes</taxon>
        <taxon>organismal metagenomes</taxon>
    </lineage>
</organism>
<protein>
    <submittedName>
        <fullName evidence="1">Uncharacterized protein</fullName>
    </submittedName>
</protein>
<proteinExistence type="predicted"/>
<name>A0A6C0JY99_9ZZZZ</name>
<sequence length="177" mass="19101">MAYLRFFQPTRQGEAARDVDTRFEEVSHGTQSGCGNGWATSAMAGNPGMVGRGNFGNSPEGGCAIDTQTRLLFGDPGTSRQHGPKQVFPRPYSTTPFLGLGSVEGIPDQNKVVYGHSTANRKSIQTVTDKPFPVFWPLIPDLVTDFAEYGANVTKVTPGAGRGYATKLEHHNRVDLS</sequence>
<dbReference type="EMBL" id="MN740745">
    <property type="protein sequence ID" value="QHU09786.1"/>
    <property type="molecule type" value="Genomic_DNA"/>
</dbReference>
<reference evidence="1" key="1">
    <citation type="journal article" date="2020" name="Nature">
        <title>Giant virus diversity and host interactions through global metagenomics.</title>
        <authorList>
            <person name="Schulz F."/>
            <person name="Roux S."/>
            <person name="Paez-Espino D."/>
            <person name="Jungbluth S."/>
            <person name="Walsh D.A."/>
            <person name="Denef V.J."/>
            <person name="McMahon K.D."/>
            <person name="Konstantinidis K.T."/>
            <person name="Eloe-Fadrosh E.A."/>
            <person name="Kyrpides N.C."/>
            <person name="Woyke T."/>
        </authorList>
    </citation>
    <scope>NUCLEOTIDE SEQUENCE</scope>
    <source>
        <strain evidence="1">GVMAG-S-1101164-164</strain>
    </source>
</reference>
<accession>A0A6C0JY99</accession>
<evidence type="ECO:0000313" key="1">
    <source>
        <dbReference type="EMBL" id="QHU09786.1"/>
    </source>
</evidence>
<dbReference type="AlphaFoldDB" id="A0A6C0JY99"/>